<dbReference type="InterPro" id="IPR050515">
    <property type="entry name" value="Beta-lactam/transpept"/>
</dbReference>
<dbReference type="GO" id="GO:0071972">
    <property type="term" value="F:peptidoglycan L,D-transpeptidase activity"/>
    <property type="evidence" value="ECO:0007669"/>
    <property type="project" value="TreeGrafter"/>
</dbReference>
<dbReference type="EMBL" id="DQHO01000003">
    <property type="protein sequence ID" value="HCS93164.1"/>
    <property type="molecule type" value="Genomic_DNA"/>
</dbReference>
<dbReference type="GO" id="GO:0005886">
    <property type="term" value="C:plasma membrane"/>
    <property type="evidence" value="ECO:0007669"/>
    <property type="project" value="UniProtKB-SubCell"/>
</dbReference>
<evidence type="ECO:0000256" key="4">
    <source>
        <dbReference type="ARBA" id="ARBA00022692"/>
    </source>
</evidence>
<keyword evidence="4 10" id="KW-0812">Transmembrane</keyword>
<evidence type="ECO:0000256" key="5">
    <source>
        <dbReference type="ARBA" id="ARBA00022960"/>
    </source>
</evidence>
<dbReference type="GO" id="GO:0009252">
    <property type="term" value="P:peptidoglycan biosynthetic process"/>
    <property type="evidence" value="ECO:0007669"/>
    <property type="project" value="UniProtKB-KW"/>
</dbReference>
<organism evidence="13 14">
    <name type="scientific">Bavariicoccus seileri</name>
    <dbReference type="NCBI Taxonomy" id="549685"/>
    <lineage>
        <taxon>Bacteria</taxon>
        <taxon>Bacillati</taxon>
        <taxon>Bacillota</taxon>
        <taxon>Bacilli</taxon>
        <taxon>Lactobacillales</taxon>
        <taxon>Enterococcaceae</taxon>
        <taxon>Bavariicoccus</taxon>
    </lineage>
</organism>
<dbReference type="GO" id="GO:0008658">
    <property type="term" value="F:penicillin binding"/>
    <property type="evidence" value="ECO:0007669"/>
    <property type="project" value="InterPro"/>
</dbReference>
<proteinExistence type="inferred from homology"/>
<evidence type="ECO:0000256" key="1">
    <source>
        <dbReference type="ARBA" id="ARBA00004162"/>
    </source>
</evidence>
<reference evidence="13 14" key="1">
    <citation type="journal article" date="2018" name="Nat. Biotechnol.">
        <title>A standardized bacterial taxonomy based on genome phylogeny substantially revises the tree of life.</title>
        <authorList>
            <person name="Parks D.H."/>
            <person name="Chuvochina M."/>
            <person name="Waite D.W."/>
            <person name="Rinke C."/>
            <person name="Skarshewski A."/>
            <person name="Chaumeil P.A."/>
            <person name="Hugenholtz P."/>
        </authorList>
    </citation>
    <scope>NUCLEOTIDE SEQUENCE [LARGE SCALE GENOMIC DNA]</scope>
    <source>
        <strain evidence="13">UBA11306</strain>
    </source>
</reference>
<feature type="domain" description="Penicillin-binding protein transpeptidase" evidence="11">
    <location>
        <begin position="335"/>
        <end position="667"/>
    </location>
</feature>
<protein>
    <submittedName>
        <fullName evidence="13">Penicillin-binding protein 2</fullName>
    </submittedName>
</protein>
<evidence type="ECO:0000259" key="12">
    <source>
        <dbReference type="Pfam" id="PF03717"/>
    </source>
</evidence>
<dbReference type="PANTHER" id="PTHR30627">
    <property type="entry name" value="PEPTIDOGLYCAN D,D-TRANSPEPTIDASE"/>
    <property type="match status" value="1"/>
</dbReference>
<comment type="caution">
    <text evidence="13">The sequence shown here is derived from an EMBL/GenBank/DDBJ whole genome shotgun (WGS) entry which is preliminary data.</text>
</comment>
<dbReference type="Pfam" id="PF00905">
    <property type="entry name" value="Transpeptidase"/>
    <property type="match status" value="1"/>
</dbReference>
<keyword evidence="8 10" id="KW-0472">Membrane</keyword>
<keyword evidence="9" id="KW-0961">Cell wall biogenesis/degradation</keyword>
<evidence type="ECO:0000256" key="7">
    <source>
        <dbReference type="ARBA" id="ARBA00022989"/>
    </source>
</evidence>
<dbReference type="GO" id="GO:0008360">
    <property type="term" value="P:regulation of cell shape"/>
    <property type="evidence" value="ECO:0007669"/>
    <property type="project" value="UniProtKB-KW"/>
</dbReference>
<evidence type="ECO:0000313" key="13">
    <source>
        <dbReference type="EMBL" id="HCS93164.1"/>
    </source>
</evidence>
<keyword evidence="6" id="KW-0573">Peptidoglycan synthesis</keyword>
<evidence type="ECO:0000256" key="10">
    <source>
        <dbReference type="SAM" id="Phobius"/>
    </source>
</evidence>
<dbReference type="Proteomes" id="UP000262195">
    <property type="component" value="Unassembled WGS sequence"/>
</dbReference>
<feature type="transmembrane region" description="Helical" evidence="10">
    <location>
        <begin position="12"/>
        <end position="35"/>
    </location>
</feature>
<dbReference type="Gene3D" id="1.10.10.1230">
    <property type="entry name" value="Penicillin-binding protein, N-terminal non-catalytic domain, head sub-domain"/>
    <property type="match status" value="1"/>
</dbReference>
<dbReference type="GO" id="GO:0071555">
    <property type="term" value="P:cell wall organization"/>
    <property type="evidence" value="ECO:0007669"/>
    <property type="project" value="UniProtKB-KW"/>
</dbReference>
<dbReference type="AlphaFoldDB" id="A0A3D4S2U9"/>
<dbReference type="Gene3D" id="3.90.1310.10">
    <property type="entry name" value="Penicillin-binding protein 2a (Domain 2)"/>
    <property type="match status" value="1"/>
</dbReference>
<comment type="similarity">
    <text evidence="2">Belongs to the transpeptidase family.</text>
</comment>
<evidence type="ECO:0000256" key="8">
    <source>
        <dbReference type="ARBA" id="ARBA00023136"/>
    </source>
</evidence>
<accession>A0A3D4S2U9</accession>
<dbReference type="InterPro" id="IPR005311">
    <property type="entry name" value="PBP_dimer"/>
</dbReference>
<keyword evidence="5" id="KW-0133">Cell shape</keyword>
<evidence type="ECO:0000256" key="2">
    <source>
        <dbReference type="ARBA" id="ARBA00007171"/>
    </source>
</evidence>
<dbReference type="InterPro" id="IPR012338">
    <property type="entry name" value="Beta-lactam/transpept-like"/>
</dbReference>
<dbReference type="SUPFAM" id="SSF56519">
    <property type="entry name" value="Penicillin binding protein dimerisation domain"/>
    <property type="match status" value="1"/>
</dbReference>
<evidence type="ECO:0000259" key="11">
    <source>
        <dbReference type="Pfam" id="PF00905"/>
    </source>
</evidence>
<keyword evidence="3" id="KW-1003">Cell membrane</keyword>
<name>A0A3D4S2U9_9ENTE</name>
<evidence type="ECO:0000256" key="9">
    <source>
        <dbReference type="ARBA" id="ARBA00023316"/>
    </source>
</evidence>
<dbReference type="STRING" id="1121105.GCA_000421665_00342"/>
<comment type="subcellular location">
    <subcellularLocation>
        <location evidence="1">Cell membrane</location>
        <topology evidence="1">Single-pass membrane protein</topology>
    </subcellularLocation>
</comment>
<keyword evidence="7 10" id="KW-1133">Transmembrane helix</keyword>
<dbReference type="InterPro" id="IPR036138">
    <property type="entry name" value="PBP_dimer_sf"/>
</dbReference>
<dbReference type="Pfam" id="PF03717">
    <property type="entry name" value="PBP_dimer"/>
    <property type="match status" value="1"/>
</dbReference>
<dbReference type="PANTHER" id="PTHR30627:SF2">
    <property type="entry name" value="PEPTIDOGLYCAN D,D-TRANSPEPTIDASE MRDA"/>
    <property type="match status" value="1"/>
</dbReference>
<dbReference type="InterPro" id="IPR001460">
    <property type="entry name" value="PCN-bd_Tpept"/>
</dbReference>
<evidence type="ECO:0000313" key="14">
    <source>
        <dbReference type="Proteomes" id="UP000262195"/>
    </source>
</evidence>
<sequence length="693" mass="76508">MNPKDKKASHIPFRLNLLFVIVFLSFSILIIRLSYLQIVKGSEFDALVKRTETTTTSLSVPRGLIYDSLGNVLVGNQAKKSITYTRLTDQSPSEMIDIATQLSKFVTIDTDNVTERDRKDFWAASNPNELAKRTPKSAKSLTGGDLYEKQLETIKEEDIGYGGTNLIAVAIFKKMNQASALATVTIKNDGVTEEEVAVVNEHLAQMSGISVATDWDREYPQDDLLRSIFGNVTNEQTGLPEDRVKELLSKGYSLNDRIGSSYLEKQYEDVLAGTKRQVKSTTNTANEVVTTEEVYEGKKGDNLLLTINSDFQRQVEQIATNALKELKSPFADRVYITAMNPKNGDVYAMVGKKKGFEDGRLTNEITDDALGTANTSYGMGSAIKAATVLAGYMDNVITLDDNTMVDEPLQFQGSQPKSSIFNRNGSIELNDLTALERSSNVYMMKLAMRMGGQNTYKKGGTLNIDPVVFDKLRGYYAQFGLGVRTGIDLPNESVGYQGQSRETFYALDFAYGQYDLYTPLQITQYMATIANDGVRVSPRLVKAIRGTSEDGGLGGIQTAIQPNVMNHIGATQDQIERVQAGLHLVTHGSQGTARGDFSNFNHDVAGKTGTAEAFYDGPLEEHKGDSVINSTFVGYAPYDDPEFVISVVIPYQSEDTSIETLAQSVAYEVFDLYYNKDWTEKTDNSETDTNTNE</sequence>
<dbReference type="SUPFAM" id="SSF56601">
    <property type="entry name" value="beta-lactamase/transpeptidase-like"/>
    <property type="match status" value="1"/>
</dbReference>
<evidence type="ECO:0000256" key="6">
    <source>
        <dbReference type="ARBA" id="ARBA00022984"/>
    </source>
</evidence>
<dbReference type="Gene3D" id="3.40.710.10">
    <property type="entry name" value="DD-peptidase/beta-lactamase superfamily"/>
    <property type="match status" value="1"/>
</dbReference>
<feature type="domain" description="Penicillin-binding protein dimerisation" evidence="12">
    <location>
        <begin position="59"/>
        <end position="291"/>
    </location>
</feature>
<evidence type="ECO:0000256" key="3">
    <source>
        <dbReference type="ARBA" id="ARBA00022475"/>
    </source>
</evidence>
<gene>
    <name evidence="13" type="ORF">DIW15_00455</name>
</gene>